<reference evidence="1 2" key="1">
    <citation type="journal article" date="2011" name="J. Microbiol.">
        <title>Gramella jeungdoensis sp. nov., isolated from a solar saltern in Korea.</title>
        <authorList>
            <person name="Joung Y."/>
            <person name="Kim H."/>
            <person name="Jang T."/>
            <person name="Ahn T.S."/>
            <person name="Joh K."/>
        </authorList>
    </citation>
    <scope>NUCLEOTIDE SEQUENCE [LARGE SCALE GENOMIC DNA]</scope>
    <source>
        <strain evidence="1 2">KCTC 23123</strain>
    </source>
</reference>
<evidence type="ECO:0000313" key="1">
    <source>
        <dbReference type="EMBL" id="TEW73747.1"/>
    </source>
</evidence>
<protein>
    <submittedName>
        <fullName evidence="1">Uncharacterized protein</fullName>
    </submittedName>
</protein>
<organism evidence="1 2">
    <name type="scientific">Gramella jeungdoensis</name>
    <dbReference type="NCBI Taxonomy" id="708091"/>
    <lineage>
        <taxon>Bacteria</taxon>
        <taxon>Pseudomonadati</taxon>
        <taxon>Bacteroidota</taxon>
        <taxon>Flavobacteriia</taxon>
        <taxon>Flavobacteriales</taxon>
        <taxon>Flavobacteriaceae</taxon>
        <taxon>Christiangramia</taxon>
    </lineage>
</organism>
<dbReference type="RefSeq" id="WP_134248147.1">
    <property type="nucleotide sequence ID" value="NZ_SNQI01000003.1"/>
</dbReference>
<evidence type="ECO:0000313" key="2">
    <source>
        <dbReference type="Proteomes" id="UP000298517"/>
    </source>
</evidence>
<dbReference type="OrthoDB" id="1449519at2"/>
<keyword evidence="2" id="KW-1185">Reference proteome</keyword>
<sequence length="135" mass="15877">MKFLILFSTLILMLSPSCKKQQTNKEIEINYTAQTRGFKYVLHLKNNVLKIDKNNVVKEIILNKSQYDNIDSLVNNINFIKIENNISIDDLAVDRVIKGVFTIDLKEKKYEFEFNHQKLPDTIQNLLNKLEKFLN</sequence>
<comment type="caution">
    <text evidence="1">The sequence shown here is derived from an EMBL/GenBank/DDBJ whole genome shotgun (WGS) entry which is preliminary data.</text>
</comment>
<gene>
    <name evidence="1" type="ORF">E2488_09695</name>
</gene>
<name>A0A4Y8AR98_9FLAO</name>
<dbReference type="Proteomes" id="UP000298517">
    <property type="component" value="Unassembled WGS sequence"/>
</dbReference>
<dbReference type="EMBL" id="SNQI01000003">
    <property type="protein sequence ID" value="TEW73747.1"/>
    <property type="molecule type" value="Genomic_DNA"/>
</dbReference>
<dbReference type="AlphaFoldDB" id="A0A4Y8AR98"/>
<proteinExistence type="predicted"/>
<accession>A0A4Y8AR98</accession>